<dbReference type="InterPro" id="IPR027032">
    <property type="entry name" value="Twinkle-like"/>
</dbReference>
<dbReference type="EMBL" id="RXIC02000020">
    <property type="protein sequence ID" value="KAB1222891.1"/>
    <property type="molecule type" value="Genomic_DNA"/>
</dbReference>
<evidence type="ECO:0000259" key="2">
    <source>
        <dbReference type="Pfam" id="PF13662"/>
    </source>
</evidence>
<dbReference type="InterPro" id="IPR006171">
    <property type="entry name" value="TOPRIM_dom"/>
</dbReference>
<dbReference type="PANTHER" id="PTHR12873">
    <property type="entry name" value="T7-LIKE MITOCHONDRIAL DNA HELICASE"/>
    <property type="match status" value="1"/>
</dbReference>
<sequence length="362" mass="40328">MPVGHHCHCRPFHTLFPSTQLLGASLTASPRRLRRVRVRSLSHITTARTPPGTASRHPNSGNRDPVWLPYAVYCNSCPTNAEQIEVETDYSARVRVLKQKLELLGINCHDFVTPGKYHHLFCPKCNGGQSMVRSLSLHILQDAGLAMWRCFHTECGWAGQAFADIGAACNDITGKVKSFGQMSEESLGLEPLGAKLIAYFGERMISEKTLQRNAVMQMANDKNVIAFTYRQNGLLVGCKYRTIGKKFWQVEGEIDKLSLEEAGLCNCVSVPGGAPGKVSDKEVPSFEKDTGYQYLWNCKENLDKVSRITLATDGDASGQALAEELARRLGKDRCWQVQWPKRPNSSCFKDANELRAEFNPHP</sequence>
<dbReference type="AlphaFoldDB" id="A0A6A1WCJ4"/>
<dbReference type="Gene3D" id="3.40.1360.10">
    <property type="match status" value="1"/>
</dbReference>
<dbReference type="PANTHER" id="PTHR12873:SF6">
    <property type="entry name" value="TOPRIM DOMAIN-CONTAINING PROTEIN"/>
    <property type="match status" value="1"/>
</dbReference>
<dbReference type="OrthoDB" id="275278at2759"/>
<protein>
    <recommendedName>
        <fullName evidence="2">Toprim domain-containing protein</fullName>
    </recommendedName>
</protein>
<dbReference type="InterPro" id="IPR034154">
    <property type="entry name" value="TOPRIM_DnaG/twinkle"/>
</dbReference>
<evidence type="ECO:0000313" key="4">
    <source>
        <dbReference type="Proteomes" id="UP000516437"/>
    </source>
</evidence>
<proteinExistence type="predicted"/>
<comment type="caution">
    <text evidence="3">The sequence shown here is derived from an EMBL/GenBank/DDBJ whole genome shotgun (WGS) entry which is preliminary data.</text>
</comment>
<feature type="region of interest" description="Disordered" evidence="1">
    <location>
        <begin position="42"/>
        <end position="61"/>
    </location>
</feature>
<organism evidence="3 4">
    <name type="scientific">Morella rubra</name>
    <name type="common">Chinese bayberry</name>
    <dbReference type="NCBI Taxonomy" id="262757"/>
    <lineage>
        <taxon>Eukaryota</taxon>
        <taxon>Viridiplantae</taxon>
        <taxon>Streptophyta</taxon>
        <taxon>Embryophyta</taxon>
        <taxon>Tracheophyta</taxon>
        <taxon>Spermatophyta</taxon>
        <taxon>Magnoliopsida</taxon>
        <taxon>eudicotyledons</taxon>
        <taxon>Gunneridae</taxon>
        <taxon>Pentapetalae</taxon>
        <taxon>rosids</taxon>
        <taxon>fabids</taxon>
        <taxon>Fagales</taxon>
        <taxon>Myricaceae</taxon>
        <taxon>Morella</taxon>
    </lineage>
</organism>
<dbReference type="GO" id="GO:0003697">
    <property type="term" value="F:single-stranded DNA binding"/>
    <property type="evidence" value="ECO:0007669"/>
    <property type="project" value="InterPro"/>
</dbReference>
<dbReference type="CDD" id="cd01029">
    <property type="entry name" value="TOPRIM_primases"/>
    <property type="match status" value="1"/>
</dbReference>
<reference evidence="3 4" key="1">
    <citation type="journal article" date="2019" name="Plant Biotechnol. J.">
        <title>The red bayberry genome and genetic basis of sex determination.</title>
        <authorList>
            <person name="Jia H.M."/>
            <person name="Jia H.J."/>
            <person name="Cai Q.L."/>
            <person name="Wang Y."/>
            <person name="Zhao H.B."/>
            <person name="Yang W.F."/>
            <person name="Wang G.Y."/>
            <person name="Li Y.H."/>
            <person name="Zhan D.L."/>
            <person name="Shen Y.T."/>
            <person name="Niu Q.F."/>
            <person name="Chang L."/>
            <person name="Qiu J."/>
            <person name="Zhao L."/>
            <person name="Xie H.B."/>
            <person name="Fu W.Y."/>
            <person name="Jin J."/>
            <person name="Li X.W."/>
            <person name="Jiao Y."/>
            <person name="Zhou C.C."/>
            <person name="Tu T."/>
            <person name="Chai C.Y."/>
            <person name="Gao J.L."/>
            <person name="Fan L.J."/>
            <person name="van de Weg E."/>
            <person name="Wang J.Y."/>
            <person name="Gao Z.S."/>
        </authorList>
    </citation>
    <scope>NUCLEOTIDE SEQUENCE [LARGE SCALE GENOMIC DNA]</scope>
    <source>
        <tissue evidence="3">Leaves</tissue>
    </source>
</reference>
<dbReference type="SUPFAM" id="SSF56731">
    <property type="entry name" value="DNA primase core"/>
    <property type="match status" value="1"/>
</dbReference>
<dbReference type="Pfam" id="PF13662">
    <property type="entry name" value="Toprim_4"/>
    <property type="match status" value="1"/>
</dbReference>
<gene>
    <name evidence="3" type="ORF">CJ030_MR2G013619</name>
</gene>
<evidence type="ECO:0000256" key="1">
    <source>
        <dbReference type="SAM" id="MobiDB-lite"/>
    </source>
</evidence>
<accession>A0A6A1WCJ4</accession>
<name>A0A6A1WCJ4_9ROSI</name>
<dbReference type="Proteomes" id="UP000516437">
    <property type="component" value="Chromosome 2"/>
</dbReference>
<dbReference type="GO" id="GO:0043139">
    <property type="term" value="F:5'-3' DNA helicase activity"/>
    <property type="evidence" value="ECO:0007669"/>
    <property type="project" value="InterPro"/>
</dbReference>
<keyword evidence="4" id="KW-1185">Reference proteome</keyword>
<feature type="domain" description="Toprim" evidence="2">
    <location>
        <begin position="250"/>
        <end position="330"/>
    </location>
</feature>
<evidence type="ECO:0000313" key="3">
    <source>
        <dbReference type="EMBL" id="KAB1222891.1"/>
    </source>
</evidence>